<evidence type="ECO:0000313" key="3">
    <source>
        <dbReference type="Proteomes" id="UP000183190"/>
    </source>
</evidence>
<keyword evidence="1" id="KW-1133">Transmembrane helix</keyword>
<keyword evidence="1" id="KW-0472">Membrane</keyword>
<protein>
    <submittedName>
        <fullName evidence="2">Stage III sporulation protein AG</fullName>
    </submittedName>
</protein>
<accession>A0A1H6HWH7</accession>
<proteinExistence type="predicted"/>
<feature type="transmembrane region" description="Helical" evidence="1">
    <location>
        <begin position="16"/>
        <end position="37"/>
    </location>
</feature>
<dbReference type="Proteomes" id="UP000183190">
    <property type="component" value="Unassembled WGS sequence"/>
</dbReference>
<keyword evidence="1" id="KW-0812">Transmembrane</keyword>
<gene>
    <name evidence="2" type="ORF">SAMN02910265_00258</name>
</gene>
<dbReference type="RefSeq" id="WP_074714099.1">
    <property type="nucleotide sequence ID" value="NZ_FNWV01000001.1"/>
</dbReference>
<dbReference type="EMBL" id="FNWV01000001">
    <property type="protein sequence ID" value="SEH38682.1"/>
    <property type="molecule type" value="Genomic_DNA"/>
</dbReference>
<organism evidence="2 3">
    <name type="scientific">Ruminococcus flavefaciens</name>
    <dbReference type="NCBI Taxonomy" id="1265"/>
    <lineage>
        <taxon>Bacteria</taxon>
        <taxon>Bacillati</taxon>
        <taxon>Bacillota</taxon>
        <taxon>Clostridia</taxon>
        <taxon>Eubacteriales</taxon>
        <taxon>Oscillospiraceae</taxon>
        <taxon>Ruminococcus</taxon>
    </lineage>
</organism>
<reference evidence="2 3" key="1">
    <citation type="submission" date="2016-10" db="EMBL/GenBank/DDBJ databases">
        <authorList>
            <person name="de Groot N.N."/>
        </authorList>
    </citation>
    <scope>NUCLEOTIDE SEQUENCE [LARGE SCALE GENOMIC DNA]</scope>
    <source>
        <strain evidence="2 3">YAD2003</strain>
    </source>
</reference>
<name>A0A1H6HWH7_RUMFL</name>
<dbReference type="AlphaFoldDB" id="A0A1H6HWH7"/>
<dbReference type="OrthoDB" id="1734162at2"/>
<evidence type="ECO:0000256" key="1">
    <source>
        <dbReference type="SAM" id="Phobius"/>
    </source>
</evidence>
<sequence length="175" mass="19160">MEIAEKLRELIKGRKWAVFMTICGIGGLLLIMISSLLPDDASKKKDVSDRCVGAVDTEKYCNDTEKRLEVFLSEIEGAGEVRVYLTVGSDERYVYATEGRYSHGDNKTEEEERYVIVGGGSEKNALVETVRSPEITGAVVACEGGGGAQVRESIYKAVSAALDIPTSRIYVTKLR</sequence>
<evidence type="ECO:0000313" key="2">
    <source>
        <dbReference type="EMBL" id="SEH38682.1"/>
    </source>
</evidence>